<evidence type="ECO:0000259" key="8">
    <source>
        <dbReference type="Pfam" id="PF07715"/>
    </source>
</evidence>
<feature type="domain" description="TonB-dependent receptor plug" evidence="8">
    <location>
        <begin position="79"/>
        <end position="205"/>
    </location>
</feature>
<evidence type="ECO:0000256" key="6">
    <source>
        <dbReference type="ARBA" id="ARBA00023237"/>
    </source>
</evidence>
<dbReference type="Proteomes" id="UP000316727">
    <property type="component" value="Unassembled WGS sequence"/>
</dbReference>
<keyword evidence="3 7" id="KW-1134">Transmembrane beta strand</keyword>
<gene>
    <name evidence="9" type="ORF">FJM65_00925</name>
</gene>
<evidence type="ECO:0000313" key="9">
    <source>
        <dbReference type="EMBL" id="TPE45939.1"/>
    </source>
</evidence>
<dbReference type="SUPFAM" id="SSF56935">
    <property type="entry name" value="Porins"/>
    <property type="match status" value="1"/>
</dbReference>
<dbReference type="Gene3D" id="2.40.170.20">
    <property type="entry name" value="TonB-dependent receptor, beta-barrel domain"/>
    <property type="match status" value="1"/>
</dbReference>
<evidence type="ECO:0000256" key="2">
    <source>
        <dbReference type="ARBA" id="ARBA00022448"/>
    </source>
</evidence>
<comment type="subcellular location">
    <subcellularLocation>
        <location evidence="1 7">Cell outer membrane</location>
        <topology evidence="1 7">Multi-pass membrane protein</topology>
    </subcellularLocation>
</comment>
<dbReference type="OrthoDB" id="9768177at2"/>
<protein>
    <recommendedName>
        <fullName evidence="8">TonB-dependent receptor plug domain-containing protein</fullName>
    </recommendedName>
</protein>
<keyword evidence="10" id="KW-1185">Reference proteome</keyword>
<evidence type="ECO:0000313" key="10">
    <source>
        <dbReference type="Proteomes" id="UP000316727"/>
    </source>
</evidence>
<dbReference type="PROSITE" id="PS52016">
    <property type="entry name" value="TONB_DEPENDENT_REC_3"/>
    <property type="match status" value="1"/>
</dbReference>
<keyword evidence="5 7" id="KW-0472">Membrane</keyword>
<dbReference type="InterPro" id="IPR036942">
    <property type="entry name" value="Beta-barrel_TonB_sf"/>
</dbReference>
<proteinExistence type="inferred from homology"/>
<accession>A0A501W8K1</accession>
<dbReference type="AlphaFoldDB" id="A0A501W8K1"/>
<dbReference type="InterPro" id="IPR012910">
    <property type="entry name" value="Plug_dom"/>
</dbReference>
<evidence type="ECO:0000256" key="4">
    <source>
        <dbReference type="ARBA" id="ARBA00022692"/>
    </source>
</evidence>
<organism evidence="9 10">
    <name type="scientific">Pontibacter mangrovi</name>
    <dbReference type="NCBI Taxonomy" id="2589816"/>
    <lineage>
        <taxon>Bacteria</taxon>
        <taxon>Pseudomonadati</taxon>
        <taxon>Bacteroidota</taxon>
        <taxon>Cytophagia</taxon>
        <taxon>Cytophagales</taxon>
        <taxon>Hymenobacteraceae</taxon>
        <taxon>Pontibacter</taxon>
    </lineage>
</organism>
<dbReference type="Gene3D" id="2.170.130.10">
    <property type="entry name" value="TonB-dependent receptor, plug domain"/>
    <property type="match status" value="1"/>
</dbReference>
<dbReference type="GO" id="GO:0009279">
    <property type="term" value="C:cell outer membrane"/>
    <property type="evidence" value="ECO:0007669"/>
    <property type="project" value="UniProtKB-SubCell"/>
</dbReference>
<name>A0A501W8K1_9BACT</name>
<dbReference type="InterPro" id="IPR039426">
    <property type="entry name" value="TonB-dep_rcpt-like"/>
</dbReference>
<evidence type="ECO:0000256" key="5">
    <source>
        <dbReference type="ARBA" id="ARBA00023136"/>
    </source>
</evidence>
<keyword evidence="2 7" id="KW-0813">Transport</keyword>
<evidence type="ECO:0000256" key="7">
    <source>
        <dbReference type="PROSITE-ProRule" id="PRU01360"/>
    </source>
</evidence>
<sequence>MKHRPNACASLFLISSINGIFRLIFNETANHLKQALPSLKRLPRRFILVALSLYTLPTAAQTVKQDTVQTGFARLPAAAVTEPATVLHPDSLHAGLVTYTEQLLKGQIAGLRVRDASGAPGAEVLMKLRSGTSFYGGDAPLVVLDGVPLDDNKLWDSWLTTQQQETGNSYQSRLSYINPADVASVTYLKDAALNAVYGSRAANGVLYIRTKQAERTAGTKITYSVTGAFSQLRKKADQVLSAAEFRELIQEKFPEQEEALGNYDTDWQDVIYRNAFSQNHHLSASGNLFKTVPYYVSLNYLNQNGIIKTSGQKRTSGLVSLNPSLLHDHLNLQLSYRKAAEKINVINEGAISAAWLFDPTQPVHQKNKYGNYFTYLDESGNYLYPEVRNPLSLLEQSQDYEENSTDLLQAALQYKLHFYPALSLHARYASFKQTADFTSVRLNDMDLYEYYGSITNLYKTDISWKQKQVYVAFDKALKPLQTQLNLSAGLTRKERENDLLVEGPIFGNERLPLQTSKSILKYNLSHEALFGMAALQVRGRYSLNAALTNEKASTFLIRDEKTTTVGLGASWNVAEEPFLKDISTLSQLRLFSNYNDIRKPELSSYISSKEPIKQERTKKWNAGISWELLNERVSASFSYYSTSTDDLYLKWPTASGTGNRYIFVNGGEYKSNGVEASVNAILLNKSSFTWQLGGNVTTLRSEVVSLNPSIALDKLIYTDDKYGLALETGKPANTFYLYQVVYDEKGLPTSELKKNQFGHEAKYGMHSAEPKLVWAVHSQINYQKWHAGFLVRGEAGQYVWNYMVGRTSNPVLYNAPSVVLTNTTRNYRENGYQYINSHSDHYLEKASFARMEYLSLGYDVGSIWKERAKLSLSAFVQNTLVLTKYSGQDPEVENGIDFNHYPQPRTFSVGLKLEI</sequence>
<evidence type="ECO:0000256" key="3">
    <source>
        <dbReference type="ARBA" id="ARBA00022452"/>
    </source>
</evidence>
<keyword evidence="4 7" id="KW-0812">Transmembrane</keyword>
<dbReference type="Pfam" id="PF07715">
    <property type="entry name" value="Plug"/>
    <property type="match status" value="1"/>
</dbReference>
<dbReference type="EMBL" id="VFRQ01000001">
    <property type="protein sequence ID" value="TPE45939.1"/>
    <property type="molecule type" value="Genomic_DNA"/>
</dbReference>
<comment type="caution">
    <text evidence="9">The sequence shown here is derived from an EMBL/GenBank/DDBJ whole genome shotgun (WGS) entry which is preliminary data.</text>
</comment>
<dbReference type="InterPro" id="IPR037066">
    <property type="entry name" value="Plug_dom_sf"/>
</dbReference>
<comment type="similarity">
    <text evidence="7">Belongs to the TonB-dependent receptor family.</text>
</comment>
<reference evidence="9 10" key="1">
    <citation type="submission" date="2019-06" db="EMBL/GenBank/DDBJ databases">
        <title>A novel bacterium of genus Pontibacter, isolated from marine sediment.</title>
        <authorList>
            <person name="Huang H."/>
            <person name="Mo K."/>
            <person name="Hu Y."/>
        </authorList>
    </citation>
    <scope>NUCLEOTIDE SEQUENCE [LARGE SCALE GENOMIC DNA]</scope>
    <source>
        <strain evidence="9 10">HB172049</strain>
    </source>
</reference>
<keyword evidence="6 7" id="KW-0998">Cell outer membrane</keyword>
<evidence type="ECO:0000256" key="1">
    <source>
        <dbReference type="ARBA" id="ARBA00004571"/>
    </source>
</evidence>